<accession>A0A9W4WF77</accession>
<feature type="region of interest" description="Disordered" evidence="1">
    <location>
        <begin position="888"/>
        <end position="1121"/>
    </location>
</feature>
<organism evidence="2 3">
    <name type="scientific">Colletotrichum noveboracense</name>
    <dbReference type="NCBI Taxonomy" id="2664923"/>
    <lineage>
        <taxon>Eukaryota</taxon>
        <taxon>Fungi</taxon>
        <taxon>Dikarya</taxon>
        <taxon>Ascomycota</taxon>
        <taxon>Pezizomycotina</taxon>
        <taxon>Sordariomycetes</taxon>
        <taxon>Hypocreomycetidae</taxon>
        <taxon>Glomerellales</taxon>
        <taxon>Glomerellaceae</taxon>
        <taxon>Colletotrichum</taxon>
        <taxon>Colletotrichum gloeosporioides species complex</taxon>
    </lineage>
</organism>
<evidence type="ECO:0000313" key="3">
    <source>
        <dbReference type="Proteomes" id="UP001152533"/>
    </source>
</evidence>
<feature type="non-terminal residue" evidence="2">
    <location>
        <position position="1"/>
    </location>
</feature>
<reference evidence="2" key="1">
    <citation type="submission" date="2022-08" db="EMBL/GenBank/DDBJ databases">
        <authorList>
            <person name="Giroux E."/>
            <person name="Giroux E."/>
        </authorList>
    </citation>
    <scope>NUCLEOTIDE SEQUENCE</scope>
    <source>
        <strain evidence="2">H1091258</strain>
    </source>
</reference>
<protein>
    <submittedName>
        <fullName evidence="2">Uncharacterized protein</fullName>
    </submittedName>
</protein>
<feature type="region of interest" description="Disordered" evidence="1">
    <location>
        <begin position="172"/>
        <end position="327"/>
    </location>
</feature>
<feature type="region of interest" description="Disordered" evidence="1">
    <location>
        <begin position="353"/>
        <end position="407"/>
    </location>
</feature>
<dbReference type="Proteomes" id="UP001152533">
    <property type="component" value="Unassembled WGS sequence"/>
</dbReference>
<feature type="compositionally biased region" description="Polar residues" evidence="1">
    <location>
        <begin position="188"/>
        <end position="244"/>
    </location>
</feature>
<evidence type="ECO:0000313" key="2">
    <source>
        <dbReference type="EMBL" id="CAI0642676.1"/>
    </source>
</evidence>
<gene>
    <name evidence="2" type="ORF">CGXH109_LOCUS17252</name>
</gene>
<sequence length="1283" mass="140752">VCKSDNLGIAAWLDDTESAPQLQQETQQKQFCLIKNRLSSSMVISITPEMASQGSAVAAAQSHSRQANLDQERTTWFTTLEAYKRRFEAEKEDTKAKFTRESQNSCRDLEEQACFIDQQNLSRPVLDLFHLYQAEIKNRRLAECDREYERSVKSLEAQEKELFRQHHLTFPLPTSSMSRSVAHAPPTVASSAAANRTPTPAQVQLQTQATQHNQTVPPRPNGQASGNISSAPMPTQQNHQQWQAYGQLPSHHGPPHMQANMYQQSRPGAVTKAAETAPRTLPSNGRAPILGSGMSGPMQNSVSSHGPGGAGSPHLMSHPAEAGRGARVPIPPIHQQMQHPREDRPTMVRVGNGIHLSPGRQDEFSRQLQADPHRQLKRKSDASEISSYPEMDPKRPRTGNPQSMAPKTITFNEIYQDGKAEFKHTIVKFEDIFYILKCDEHGVHFKQNALAAAAKHLHGASHGHQKKEHRLAIRTIGFHVVDCTEELAKLNNDFVQKAFENGYKPLNQLHGPKSGGKRQSNHDMLGASPDPSPRGQAVLRQNPKEEFTDFITDFEAGELYWAIWPADRKMYPVMVLGWKDLARCGWHDMKFCDLKLYTDKQMRPACYMFDAEGIAGWAEGYRDGEPNVLARQAPVMWFENNGENRLGWLSARYLRPFRLDDPNRNTNPNSNESRARKLYASLRGFNSWEEMRARQLALQSQSPPDPSTSAKVLSPDSESDSASQDVDMYDFGDNPPKLDDSGDDDYVDTKKGRNDSDDEMADAEPTTPQPLRRSTQEVRPTSRLSESMGLHRTGAAAGTRSSARKDPVGADKDTDTAEVQGTPSKSRVIAEDNETTTPNNVSSNSRDIPQVALGTPATPKPDGVSKGAENDTSMVDAISARQLAEMAQSKLSEKRSMLEDPEVTAGWVAGSGGESSQDDRREKSLSVPANIANNNGERSGASKSPSLEKEFPKVSPKLQVANLLNSTVSDKAKGQPTPTNTSTPAEPRRPLPSEAGGAATSAKQSAAMRHPLPPKPSLQVQSSQQLAEKSSQPEPRKDLSIEVQASPQLSVNGQGREGNKQPSPTEASRSASVESTQRRSDPRMSISALDDKPTTPQPTAVNGNSIVVNGGTASGNSTPRLLTKNVDDRWRAVRTSESPRITPASVRSPLVDRSAAASPVLGGKKELGGLSIDVASFSEGNRRWVGGGENMLHFHIEDDARGVAQGKAKDGFAATVDAQKVKAAKHTKEAVRLVLKTEDGTPLEQRFTFETNSLTGSSRSSGMQALKFYQWVTRKNEEIEHLG</sequence>
<proteinExistence type="predicted"/>
<feature type="region of interest" description="Disordered" evidence="1">
    <location>
        <begin position="505"/>
        <end position="537"/>
    </location>
</feature>
<feature type="compositionally biased region" description="Polar residues" evidence="1">
    <location>
        <begin position="1018"/>
        <end position="1033"/>
    </location>
</feature>
<dbReference type="EMBL" id="CAMGZC010000068">
    <property type="protein sequence ID" value="CAI0642676.1"/>
    <property type="molecule type" value="Genomic_DNA"/>
</dbReference>
<name>A0A9W4WF77_9PEZI</name>
<feature type="compositionally biased region" description="Polar residues" evidence="1">
    <location>
        <begin position="1060"/>
        <end position="1075"/>
    </location>
</feature>
<feature type="compositionally biased region" description="Basic and acidic residues" evidence="1">
    <location>
        <begin position="803"/>
        <end position="815"/>
    </location>
</feature>
<feature type="compositionally biased region" description="Basic and acidic residues" evidence="1">
    <location>
        <begin position="360"/>
        <end position="382"/>
    </location>
</feature>
<feature type="compositionally biased region" description="Polar residues" evidence="1">
    <location>
        <begin position="1043"/>
        <end position="1053"/>
    </location>
</feature>
<feature type="compositionally biased region" description="Polar residues" evidence="1">
    <location>
        <begin position="1097"/>
        <end position="1107"/>
    </location>
</feature>
<feature type="compositionally biased region" description="Polar residues" evidence="1">
    <location>
        <begin position="697"/>
        <end position="711"/>
    </location>
</feature>
<comment type="caution">
    <text evidence="2">The sequence shown here is derived from an EMBL/GenBank/DDBJ whole genome shotgun (WGS) entry which is preliminary data.</text>
</comment>
<feature type="region of interest" description="Disordered" evidence="1">
    <location>
        <begin position="694"/>
        <end position="872"/>
    </location>
</feature>
<feature type="compositionally biased region" description="Polar residues" evidence="1">
    <location>
        <begin position="835"/>
        <end position="847"/>
    </location>
</feature>
<evidence type="ECO:0000256" key="1">
    <source>
        <dbReference type="SAM" id="MobiDB-lite"/>
    </source>
</evidence>
<feature type="compositionally biased region" description="Polar residues" evidence="1">
    <location>
        <begin position="931"/>
        <end position="945"/>
    </location>
</feature>
<keyword evidence="3" id="KW-1185">Reference proteome</keyword>